<dbReference type="AlphaFoldDB" id="C1MHP6"/>
<evidence type="ECO:0000313" key="1">
    <source>
        <dbReference type="EMBL" id="EEH60781.1"/>
    </source>
</evidence>
<evidence type="ECO:0000313" key="2">
    <source>
        <dbReference type="Proteomes" id="UP000001876"/>
    </source>
</evidence>
<reference evidence="1 2" key="1">
    <citation type="journal article" date="2009" name="Science">
        <title>Green evolution and dynamic adaptations revealed by genomes of the marine picoeukaryotes Micromonas.</title>
        <authorList>
            <person name="Worden A.Z."/>
            <person name="Lee J.H."/>
            <person name="Mock T."/>
            <person name="Rouze P."/>
            <person name="Simmons M.P."/>
            <person name="Aerts A.L."/>
            <person name="Allen A.E."/>
            <person name="Cuvelier M.L."/>
            <person name="Derelle E."/>
            <person name="Everett M.V."/>
            <person name="Foulon E."/>
            <person name="Grimwood J."/>
            <person name="Gundlach H."/>
            <person name="Henrissat B."/>
            <person name="Napoli C."/>
            <person name="McDonald S.M."/>
            <person name="Parker M.S."/>
            <person name="Rombauts S."/>
            <person name="Salamov A."/>
            <person name="Von Dassow P."/>
            <person name="Badger J.H."/>
            <person name="Coutinho P.M."/>
            <person name="Demir E."/>
            <person name="Dubchak I."/>
            <person name="Gentemann C."/>
            <person name="Eikrem W."/>
            <person name="Gready J.E."/>
            <person name="John U."/>
            <person name="Lanier W."/>
            <person name="Lindquist E.A."/>
            <person name="Lucas S."/>
            <person name="Mayer K.F."/>
            <person name="Moreau H."/>
            <person name="Not F."/>
            <person name="Otillar R."/>
            <person name="Panaud O."/>
            <person name="Pangilinan J."/>
            <person name="Paulsen I."/>
            <person name="Piegu B."/>
            <person name="Poliakov A."/>
            <person name="Robbens S."/>
            <person name="Schmutz J."/>
            <person name="Toulza E."/>
            <person name="Wyss T."/>
            <person name="Zelensky A."/>
            <person name="Zhou K."/>
            <person name="Armbrust E.V."/>
            <person name="Bhattacharya D."/>
            <person name="Goodenough U.W."/>
            <person name="Van de Peer Y."/>
            <person name="Grigoriev I.V."/>
        </authorList>
    </citation>
    <scope>NUCLEOTIDE SEQUENCE [LARGE SCALE GENOMIC DNA]</scope>
    <source>
        <strain evidence="1 2">CCMP1545</strain>
    </source>
</reference>
<dbReference type="Proteomes" id="UP000001876">
    <property type="component" value="Unassembled WGS sequence"/>
</dbReference>
<dbReference type="EMBL" id="GG663735">
    <property type="protein sequence ID" value="EEH60781.1"/>
    <property type="molecule type" value="Genomic_DNA"/>
</dbReference>
<gene>
    <name evidence="1" type="ORF">MICPUCDRAFT_61408</name>
</gene>
<name>C1MHP6_MICPC</name>
<dbReference type="GeneID" id="9680833"/>
<proteinExistence type="predicted"/>
<protein>
    <submittedName>
        <fullName evidence="1">Predicted protein</fullName>
    </submittedName>
</protein>
<dbReference type="RefSeq" id="XP_003055529.1">
    <property type="nucleotide sequence ID" value="XM_003055483.1"/>
</dbReference>
<accession>C1MHP6</accession>
<keyword evidence="2" id="KW-1185">Reference proteome</keyword>
<sequence length="159" mass="17271">MSRMITFTPLNSSPRRRGRARFVLFSSRTGNPSGSWFGHLTSLYGLAALPAPRLVSLRMPFGIGLREVVASATSLSCLSCSPEPPPEPPTASSSPWTVIRVRYSRSSSSPKAIARSLRVAVARLDLSRALCFVLASLSNTRALPFARRAVVCRAGPRWN</sequence>
<organism evidence="2">
    <name type="scientific">Micromonas pusilla (strain CCMP1545)</name>
    <name type="common">Picoplanktonic green alga</name>
    <dbReference type="NCBI Taxonomy" id="564608"/>
    <lineage>
        <taxon>Eukaryota</taxon>
        <taxon>Viridiplantae</taxon>
        <taxon>Chlorophyta</taxon>
        <taxon>Mamiellophyceae</taxon>
        <taxon>Mamiellales</taxon>
        <taxon>Mamiellaceae</taxon>
        <taxon>Micromonas</taxon>
    </lineage>
</organism>
<dbReference type="KEGG" id="mpp:MICPUCDRAFT_61408"/>